<evidence type="ECO:0000256" key="5">
    <source>
        <dbReference type="PROSITE-ProRule" id="PRU10007"/>
    </source>
</evidence>
<evidence type="ECO:0000313" key="9">
    <source>
        <dbReference type="Proteomes" id="UP000016587"/>
    </source>
</evidence>
<dbReference type="FunFam" id="3.40.309.10:FF:000012">
    <property type="entry name" value="Betaine aldehyde dehydrogenase"/>
    <property type="match status" value="1"/>
</dbReference>
<dbReference type="InterPro" id="IPR016162">
    <property type="entry name" value="Ald_DH_N"/>
</dbReference>
<dbReference type="HOGENOM" id="CLU_005391_0_0_7"/>
<dbReference type="PANTHER" id="PTHR42804:SF1">
    <property type="entry name" value="ALDEHYDE DEHYDROGENASE-RELATED"/>
    <property type="match status" value="1"/>
</dbReference>
<dbReference type="STRING" id="1121448.DGI_0746"/>
<dbReference type="PANTHER" id="PTHR42804">
    <property type="entry name" value="ALDEHYDE DEHYDROGENASE"/>
    <property type="match status" value="1"/>
</dbReference>
<dbReference type="PROSITE" id="PS00687">
    <property type="entry name" value="ALDEHYDE_DEHYDR_GLU"/>
    <property type="match status" value="1"/>
</dbReference>
<evidence type="ECO:0000313" key="8">
    <source>
        <dbReference type="EMBL" id="AGW12646.1"/>
    </source>
</evidence>
<dbReference type="InterPro" id="IPR016160">
    <property type="entry name" value="Ald_DH_CS_CYS"/>
</dbReference>
<dbReference type="EMBL" id="CP006585">
    <property type="protein sequence ID" value="AGW12646.1"/>
    <property type="molecule type" value="Genomic_DNA"/>
</dbReference>
<dbReference type="AlphaFoldDB" id="T2G953"/>
<sequence length="477" mass="50819">MISIDRIYINGAFVRPHGTAVHAQINPATKAVIGNTVLGDAEDVARAVAAARAAFPAFSRTSVAERQALLHRLHDAVQAREDALVKATLQEYGGPLKDTIARTRFAARAFLLASETLETFAFVRRIGKATILMEPLGVVGIITPWNANYTLLCNKLASAIAAGCTAVVKPSELSTLQTDALLECIHAAGLPAGVVNVVNGTGDEVGTAITRHPDIALISFTGSTRVGRLILQGAAETLKRVTLELGGKSANIILDDADLDKAIPLAVRIAFANSGQACVAGTRLLVPADMLPEIRRRLAQAVAAVQVGDPWDEATTIGPIVSQTQYERVQRYIHLGIDEGATLLIGGPGHPEGLEHGYFVRPTVFEHVTPDMTIAQEEIFGPVLCLMSYETEEQAIEIANGTMYGLAAYVSGTDLARARRVAARLVAGRVLINRAESNEPKAPFGGFKQSGIGREYGPFGLEGHLEPKALMDDEDEL</sequence>
<evidence type="ECO:0000256" key="3">
    <source>
        <dbReference type="ARBA" id="ARBA00024226"/>
    </source>
</evidence>
<evidence type="ECO:0000256" key="6">
    <source>
        <dbReference type="RuleBase" id="RU003345"/>
    </source>
</evidence>
<dbReference type="KEGG" id="dgg:DGI_0746"/>
<evidence type="ECO:0000256" key="1">
    <source>
        <dbReference type="ARBA" id="ARBA00009986"/>
    </source>
</evidence>
<comment type="catalytic activity">
    <reaction evidence="4">
        <text>an aldehyde + NAD(+) + H2O = a carboxylate + NADH + 2 H(+)</text>
        <dbReference type="Rhea" id="RHEA:16185"/>
        <dbReference type="ChEBI" id="CHEBI:15377"/>
        <dbReference type="ChEBI" id="CHEBI:15378"/>
        <dbReference type="ChEBI" id="CHEBI:17478"/>
        <dbReference type="ChEBI" id="CHEBI:29067"/>
        <dbReference type="ChEBI" id="CHEBI:57540"/>
        <dbReference type="ChEBI" id="CHEBI:57945"/>
        <dbReference type="EC" id="1.2.1.3"/>
    </reaction>
</comment>
<dbReference type="InterPro" id="IPR016163">
    <property type="entry name" value="Ald_DH_C"/>
</dbReference>
<dbReference type="Gene3D" id="3.40.309.10">
    <property type="entry name" value="Aldehyde Dehydrogenase, Chain A, domain 2"/>
    <property type="match status" value="1"/>
</dbReference>
<comment type="similarity">
    <text evidence="1 6">Belongs to the aldehyde dehydrogenase family.</text>
</comment>
<dbReference type="GO" id="GO:0004029">
    <property type="term" value="F:aldehyde dehydrogenase (NAD+) activity"/>
    <property type="evidence" value="ECO:0007669"/>
    <property type="project" value="UniProtKB-EC"/>
</dbReference>
<reference evidence="8 9" key="1">
    <citation type="journal article" date="2013" name="J. Bacteriol.">
        <title>Roles of HynAB and Ech, the only two hydrogenases found in the model sulfate reducer Desulfovibrio gigas.</title>
        <authorList>
            <person name="Morais-Silva F.O."/>
            <person name="Santos C.I."/>
            <person name="Rodrigues R."/>
            <person name="Pereira I.A."/>
            <person name="Rodrigues-Pousada C."/>
        </authorList>
    </citation>
    <scope>NUCLEOTIDE SEQUENCE [LARGE SCALE GENOMIC DNA]</scope>
    <source>
        <strain evidence="9">ATCC 19364 / DSM 1382 / NCIMB 9332 / VKM B-1759</strain>
    </source>
</reference>
<dbReference type="InterPro" id="IPR015590">
    <property type="entry name" value="Aldehyde_DH_dom"/>
</dbReference>
<keyword evidence="2 6" id="KW-0560">Oxidoreductase</keyword>
<dbReference type="PROSITE" id="PS00070">
    <property type="entry name" value="ALDEHYDE_DEHYDR_CYS"/>
    <property type="match status" value="1"/>
</dbReference>
<dbReference type="SUPFAM" id="SSF53720">
    <property type="entry name" value="ALDH-like"/>
    <property type="match status" value="1"/>
</dbReference>
<dbReference type="eggNOG" id="COG1012">
    <property type="taxonomic scope" value="Bacteria"/>
</dbReference>
<evidence type="ECO:0000259" key="7">
    <source>
        <dbReference type="Pfam" id="PF00171"/>
    </source>
</evidence>
<feature type="domain" description="Aldehyde dehydrogenase" evidence="7">
    <location>
        <begin position="22"/>
        <end position="469"/>
    </location>
</feature>
<accession>T2G953</accession>
<gene>
    <name evidence="8" type="primary">ald</name>
    <name evidence="8" type="ORF">DGI_0746</name>
</gene>
<evidence type="ECO:0000256" key="4">
    <source>
        <dbReference type="ARBA" id="ARBA00049194"/>
    </source>
</evidence>
<dbReference type="Pfam" id="PF00171">
    <property type="entry name" value="Aldedh"/>
    <property type="match status" value="1"/>
</dbReference>
<reference evidence="9" key="2">
    <citation type="submission" date="2013-07" db="EMBL/GenBank/DDBJ databases">
        <authorList>
            <person name="Morais-Silva F.O."/>
            <person name="Rezende A.M."/>
            <person name="Pimentel C."/>
            <person name="Resende D.M."/>
            <person name="Santos C.I."/>
            <person name="Clemente C."/>
            <person name="de Oliveira L.M."/>
            <person name="da Silva S.M."/>
            <person name="Costa D.A."/>
            <person name="Varela-Raposo A."/>
            <person name="Horacio E.C.A."/>
            <person name="Matos M."/>
            <person name="Flores O."/>
            <person name="Ruiz J.C."/>
            <person name="Rodrigues-Pousada C."/>
        </authorList>
    </citation>
    <scope>NUCLEOTIDE SEQUENCE [LARGE SCALE GENOMIC DNA]</scope>
    <source>
        <strain evidence="9">ATCC 19364 / DSM 1382 / NCIMB 9332 / VKM B-1759</strain>
    </source>
</reference>
<dbReference type="PATRIC" id="fig|1121448.10.peg.751"/>
<organism evidence="8 9">
    <name type="scientific">Megalodesulfovibrio gigas (strain ATCC 19364 / DSM 1382 / NCIMB 9332 / VKM B-1759)</name>
    <name type="common">Desulfovibrio gigas</name>
    <dbReference type="NCBI Taxonomy" id="1121448"/>
    <lineage>
        <taxon>Bacteria</taxon>
        <taxon>Pseudomonadati</taxon>
        <taxon>Thermodesulfobacteriota</taxon>
        <taxon>Desulfovibrionia</taxon>
        <taxon>Desulfovibrionales</taxon>
        <taxon>Desulfovibrionaceae</taxon>
        <taxon>Megalodesulfovibrio</taxon>
    </lineage>
</organism>
<dbReference type="CDD" id="cd07138">
    <property type="entry name" value="ALDH_CddD_SSP0762"/>
    <property type="match status" value="1"/>
</dbReference>
<proteinExistence type="inferred from homology"/>
<keyword evidence="9" id="KW-1185">Reference proteome</keyword>
<dbReference type="InterPro" id="IPR029510">
    <property type="entry name" value="Ald_DH_CS_GLU"/>
</dbReference>
<dbReference type="EC" id="1.2.1.3" evidence="3"/>
<protein>
    <recommendedName>
        <fullName evidence="3">aldehyde dehydrogenase (NAD(+))</fullName>
        <ecNumber evidence="3">1.2.1.3</ecNumber>
    </recommendedName>
</protein>
<dbReference type="Proteomes" id="UP000016587">
    <property type="component" value="Chromosome"/>
</dbReference>
<dbReference type="OrthoDB" id="9762913at2"/>
<dbReference type="InterPro" id="IPR016161">
    <property type="entry name" value="Ald_DH/histidinol_DH"/>
</dbReference>
<evidence type="ECO:0000256" key="2">
    <source>
        <dbReference type="ARBA" id="ARBA00023002"/>
    </source>
</evidence>
<name>T2G953_MEGG1</name>
<dbReference type="Gene3D" id="3.40.605.10">
    <property type="entry name" value="Aldehyde Dehydrogenase, Chain A, domain 1"/>
    <property type="match status" value="1"/>
</dbReference>
<feature type="active site" evidence="5">
    <location>
        <position position="244"/>
    </location>
</feature>
<dbReference type="FunFam" id="3.40.605.10:FF:000007">
    <property type="entry name" value="NAD/NADP-dependent betaine aldehyde dehydrogenase"/>
    <property type="match status" value="1"/>
</dbReference>